<evidence type="ECO:0000313" key="4">
    <source>
        <dbReference type="Proteomes" id="UP000075243"/>
    </source>
</evidence>
<dbReference type="Proteomes" id="UP000075243">
    <property type="component" value="Unassembled WGS sequence"/>
</dbReference>
<keyword evidence="4" id="KW-1185">Reference proteome</keyword>
<gene>
    <name evidence="2" type="ORF">KK1_028508</name>
    <name evidence="3" type="ORF">KK1_028529</name>
</gene>
<dbReference type="STRING" id="3821.A0A151S4K9"/>
<dbReference type="EMBL" id="KQ483470">
    <property type="protein sequence ID" value="KYP49732.1"/>
    <property type="molecule type" value="Genomic_DNA"/>
</dbReference>
<dbReference type="AlphaFoldDB" id="A0A151S4K9"/>
<dbReference type="Gramene" id="C.cajan_28249.t">
    <property type="protein sequence ID" value="C.cajan_28249.t"/>
    <property type="gene ID" value="C.cajan_28249"/>
</dbReference>
<name>A0A151S4K9_CAJCA</name>
<proteinExistence type="predicted"/>
<feature type="transmembrane region" description="Helical" evidence="1">
    <location>
        <begin position="6"/>
        <end position="25"/>
    </location>
</feature>
<evidence type="ECO:0000256" key="1">
    <source>
        <dbReference type="SAM" id="Phobius"/>
    </source>
</evidence>
<keyword evidence="1" id="KW-0472">Membrane</keyword>
<keyword evidence="1" id="KW-0812">Transmembrane</keyword>
<protein>
    <submittedName>
        <fullName evidence="3">Uncharacterized protein</fullName>
    </submittedName>
</protein>
<sequence length="92" mass="10607">MIQLLFTLIFLEAMMIALLLFKTPLRKLVIMGLDLLKRDRGPFMARTLNMFKIQKCEIEEGVAVNPTDQVLMADHILQATVSFVDFFSKFLI</sequence>
<dbReference type="Gramene" id="C.cajan_28270.t">
    <property type="protein sequence ID" value="C.cajan_28270.t"/>
    <property type="gene ID" value="C.cajan_28270"/>
</dbReference>
<dbReference type="EMBL" id="KQ483470">
    <property type="protein sequence ID" value="KYP49753.1"/>
    <property type="molecule type" value="Genomic_DNA"/>
</dbReference>
<dbReference type="OMA" id="PHFQVHA"/>
<evidence type="ECO:0000313" key="2">
    <source>
        <dbReference type="EMBL" id="KYP49732.1"/>
    </source>
</evidence>
<keyword evidence="1" id="KW-1133">Transmembrane helix</keyword>
<evidence type="ECO:0000313" key="3">
    <source>
        <dbReference type="EMBL" id="KYP49753.1"/>
    </source>
</evidence>
<accession>A0A151S4K9</accession>
<organism evidence="3 4">
    <name type="scientific">Cajanus cajan</name>
    <name type="common">Pigeon pea</name>
    <name type="synonym">Cajanus indicus</name>
    <dbReference type="NCBI Taxonomy" id="3821"/>
    <lineage>
        <taxon>Eukaryota</taxon>
        <taxon>Viridiplantae</taxon>
        <taxon>Streptophyta</taxon>
        <taxon>Embryophyta</taxon>
        <taxon>Tracheophyta</taxon>
        <taxon>Spermatophyta</taxon>
        <taxon>Magnoliopsida</taxon>
        <taxon>eudicotyledons</taxon>
        <taxon>Gunneridae</taxon>
        <taxon>Pentapetalae</taxon>
        <taxon>rosids</taxon>
        <taxon>fabids</taxon>
        <taxon>Fabales</taxon>
        <taxon>Fabaceae</taxon>
        <taxon>Papilionoideae</taxon>
        <taxon>50 kb inversion clade</taxon>
        <taxon>NPAAA clade</taxon>
        <taxon>indigoferoid/millettioid clade</taxon>
        <taxon>Phaseoleae</taxon>
        <taxon>Cajanus</taxon>
    </lineage>
</organism>
<reference evidence="3 4" key="1">
    <citation type="journal article" date="2012" name="Nat. Biotechnol.">
        <title>Draft genome sequence of pigeonpea (Cajanus cajan), an orphan legume crop of resource-poor farmers.</title>
        <authorList>
            <person name="Varshney R.K."/>
            <person name="Chen W."/>
            <person name="Li Y."/>
            <person name="Bharti A.K."/>
            <person name="Saxena R.K."/>
            <person name="Schlueter J.A."/>
            <person name="Donoghue M.T."/>
            <person name="Azam S."/>
            <person name="Fan G."/>
            <person name="Whaley A.M."/>
            <person name="Farmer A.D."/>
            <person name="Sheridan J."/>
            <person name="Iwata A."/>
            <person name="Tuteja R."/>
            <person name="Penmetsa R.V."/>
            <person name="Wu W."/>
            <person name="Upadhyaya H.D."/>
            <person name="Yang S.P."/>
            <person name="Shah T."/>
            <person name="Saxena K.B."/>
            <person name="Michael T."/>
            <person name="McCombie W.R."/>
            <person name="Yang B."/>
            <person name="Zhang G."/>
            <person name="Yang H."/>
            <person name="Wang J."/>
            <person name="Spillane C."/>
            <person name="Cook D.R."/>
            <person name="May G.D."/>
            <person name="Xu X."/>
            <person name="Jackson S.A."/>
        </authorList>
    </citation>
    <scope>NUCLEOTIDE SEQUENCE [LARGE SCALE GENOMIC DNA]</scope>
    <source>
        <strain evidence="4">cv. Asha</strain>
    </source>
</reference>